<comment type="caution">
    <text evidence="5">The sequence shown here is derived from an EMBL/GenBank/DDBJ whole genome shotgun (WGS) entry which is preliminary data.</text>
</comment>
<dbReference type="GO" id="GO:0006281">
    <property type="term" value="P:DNA repair"/>
    <property type="evidence" value="ECO:0007669"/>
    <property type="project" value="TreeGrafter"/>
</dbReference>
<name>A0AAV9EWE8_ACOCL</name>
<dbReference type="SUPFAM" id="SSF52540">
    <property type="entry name" value="P-loop containing nucleoside triphosphate hydrolases"/>
    <property type="match status" value="1"/>
</dbReference>
<keyword evidence="6" id="KW-1185">Reference proteome</keyword>
<organism evidence="5 6">
    <name type="scientific">Acorus calamus</name>
    <name type="common">Sweet flag</name>
    <dbReference type="NCBI Taxonomy" id="4465"/>
    <lineage>
        <taxon>Eukaryota</taxon>
        <taxon>Viridiplantae</taxon>
        <taxon>Streptophyta</taxon>
        <taxon>Embryophyta</taxon>
        <taxon>Tracheophyta</taxon>
        <taxon>Spermatophyta</taxon>
        <taxon>Magnoliopsida</taxon>
        <taxon>Liliopsida</taxon>
        <taxon>Acoraceae</taxon>
        <taxon>Acorus</taxon>
    </lineage>
</organism>
<dbReference type="SUPFAM" id="SSF48019">
    <property type="entry name" value="post-AAA+ oligomerization domain-like"/>
    <property type="match status" value="1"/>
</dbReference>
<feature type="domain" description="STICHEL DnaA-N-like alpha-beta" evidence="4">
    <location>
        <begin position="553"/>
        <end position="632"/>
    </location>
</feature>
<protein>
    <recommendedName>
        <fullName evidence="7">AAA+ ATPase domain-containing protein</fullName>
    </recommendedName>
</protein>
<dbReference type="Proteomes" id="UP001180020">
    <property type="component" value="Unassembled WGS sequence"/>
</dbReference>
<dbReference type="GO" id="GO:0006261">
    <property type="term" value="P:DNA-templated DNA replication"/>
    <property type="evidence" value="ECO:0007669"/>
    <property type="project" value="TreeGrafter"/>
</dbReference>
<accession>A0AAV9EWE8</accession>
<evidence type="ECO:0000313" key="5">
    <source>
        <dbReference type="EMBL" id="KAK1317055.1"/>
    </source>
</evidence>
<dbReference type="Gene3D" id="3.40.50.300">
    <property type="entry name" value="P-loop containing nucleotide triphosphate hydrolases"/>
    <property type="match status" value="1"/>
</dbReference>
<evidence type="ECO:0000259" key="4">
    <source>
        <dbReference type="Pfam" id="PF23007"/>
    </source>
</evidence>
<dbReference type="NCBIfam" id="TIGR02397">
    <property type="entry name" value="dnaX_nterm"/>
    <property type="match status" value="1"/>
</dbReference>
<keyword evidence="1" id="KW-0175">Coiled coil</keyword>
<gene>
    <name evidence="5" type="ORF">QJS10_CPA05g02504</name>
</gene>
<proteinExistence type="predicted"/>
<dbReference type="GO" id="GO:0005663">
    <property type="term" value="C:DNA replication factor C complex"/>
    <property type="evidence" value="ECO:0007669"/>
    <property type="project" value="TreeGrafter"/>
</dbReference>
<dbReference type="InterPro" id="IPR008921">
    <property type="entry name" value="DNA_pol3_clamp-load_cplx_C"/>
</dbReference>
<evidence type="ECO:0000259" key="3">
    <source>
        <dbReference type="Pfam" id="PF12169"/>
    </source>
</evidence>
<dbReference type="GO" id="GO:0005524">
    <property type="term" value="F:ATP binding"/>
    <property type="evidence" value="ECO:0007669"/>
    <property type="project" value="InterPro"/>
</dbReference>
<evidence type="ECO:0000256" key="2">
    <source>
        <dbReference type="SAM" id="MobiDB-lite"/>
    </source>
</evidence>
<dbReference type="InterPro" id="IPR054506">
    <property type="entry name" value="DnaA_N-like_STI"/>
</dbReference>
<sequence>MATGIGTQKIDFNGERMPPPLWLRKSSSTSASGRHRSHPDSSLHLRHFSVNLEPIHDDGSGSNDDEVEATRVTRRAGKAQKKGRGINSWKWSKVRVGTKMMMMMTRRRRSNLTWIKSRRGPTHSQGRLACEEAEDEEHHKGCHDDIVQLGPGRRSYGESLSLSKKYEPRVFQDIIGHEIVVRALSSAIHLERHSPMYLFHGPGGTGKTSTARVFSTALGCESPPTTTRPCWRCKGCFRSLYLGELYAARDGGDNTASSFERIKTLLQGTSFARSFLGPKAFIIEDCHSLPVDAWEDLLNMAEVGSIVFIFITEDASKVQRAVSSRCQKFAFPKLRDTDVALKMEQVCRHEGIEIGMDAMKLIITKADGSLREAENILDQLSLLGSRITASLVQQLVGLVPCKKLHHLLEAVMSTNSVKAVRCVRELIASGFEHMAIVSQLASLVTDILATTKMSMHFPSMSNEVAEYQSLDGKMQPEKLCHALKVLIETEKQLMSFPCNQTTWLTAALLQIASDDARSKHNSTDMNHKTRARANSAAGLLSNIMNSENLSTTKGIDLEEVWCNILGRIQNKYLEEILSYQARLVSLTVSRANAIVHLAFKRADDKVAAQRSEKTITIALGEALGCPVDVNMSWEPMQLDIGLRRAGLIIEKPVVGPGHERSPIVVAAAVKRSLSQRDATLPDNNARTPSVMHDSMPMILEKGQMIKENDSSLAEVNQIPPTHCHLKLIRGISGRNSMDGKSDPYKHDQTSEATSIMRTTELKNRLLSLSSIQQTDASIEPYSQDLIFEKTNKCKQQRTRKPKIGKTFSGEMQRSHSTTLCRGLNRSWGYTNMCCRNEAPVESAVRKTPSDILRWSPPCTDSCSAPITAKKKT</sequence>
<feature type="domain" description="DNA polymerase III gamma subunit" evidence="3">
    <location>
        <begin position="387"/>
        <end position="496"/>
    </location>
</feature>
<evidence type="ECO:0008006" key="7">
    <source>
        <dbReference type="Google" id="ProtNLM"/>
    </source>
</evidence>
<reference evidence="5" key="2">
    <citation type="submission" date="2023-06" db="EMBL/GenBank/DDBJ databases">
        <authorList>
            <person name="Ma L."/>
            <person name="Liu K.-W."/>
            <person name="Li Z."/>
            <person name="Hsiao Y.-Y."/>
            <person name="Qi Y."/>
            <person name="Fu T."/>
            <person name="Tang G."/>
            <person name="Zhang D."/>
            <person name="Sun W.-H."/>
            <person name="Liu D.-K."/>
            <person name="Li Y."/>
            <person name="Chen G.-Z."/>
            <person name="Liu X.-D."/>
            <person name="Liao X.-Y."/>
            <person name="Jiang Y.-T."/>
            <person name="Yu X."/>
            <person name="Hao Y."/>
            <person name="Huang J."/>
            <person name="Zhao X.-W."/>
            <person name="Ke S."/>
            <person name="Chen Y.-Y."/>
            <person name="Wu W.-L."/>
            <person name="Hsu J.-L."/>
            <person name="Lin Y.-F."/>
            <person name="Huang M.-D."/>
            <person name="Li C.-Y."/>
            <person name="Huang L."/>
            <person name="Wang Z.-W."/>
            <person name="Zhao X."/>
            <person name="Zhong W.-Y."/>
            <person name="Peng D.-H."/>
            <person name="Ahmad S."/>
            <person name="Lan S."/>
            <person name="Zhang J.-S."/>
            <person name="Tsai W.-C."/>
            <person name="Van De Peer Y."/>
            <person name="Liu Z.-J."/>
        </authorList>
    </citation>
    <scope>NUCLEOTIDE SEQUENCE</scope>
    <source>
        <strain evidence="5">CP</strain>
        <tissue evidence="5">Leaves</tissue>
    </source>
</reference>
<feature type="compositionally biased region" description="Basic residues" evidence="2">
    <location>
        <begin position="72"/>
        <end position="84"/>
    </location>
</feature>
<dbReference type="Pfam" id="PF23007">
    <property type="entry name" value="DnaA_N-like_STI"/>
    <property type="match status" value="1"/>
</dbReference>
<dbReference type="AlphaFoldDB" id="A0AAV9EWE8"/>
<dbReference type="PANTHER" id="PTHR11669:SF51">
    <property type="entry name" value="AAA+ ATPASE DOMAIN-CONTAINING PROTEIN"/>
    <property type="match status" value="1"/>
</dbReference>
<dbReference type="Pfam" id="PF13177">
    <property type="entry name" value="DNA_pol3_delta2"/>
    <property type="match status" value="1"/>
</dbReference>
<dbReference type="GO" id="GO:0003677">
    <property type="term" value="F:DNA binding"/>
    <property type="evidence" value="ECO:0007669"/>
    <property type="project" value="InterPro"/>
</dbReference>
<dbReference type="InterPro" id="IPR012763">
    <property type="entry name" value="DNA_pol_III_sug/sutau_N"/>
</dbReference>
<dbReference type="Gene3D" id="1.20.272.10">
    <property type="match status" value="1"/>
</dbReference>
<dbReference type="InterPro" id="IPR050238">
    <property type="entry name" value="DNA_Rep/Repair_Clamp_Loader"/>
</dbReference>
<dbReference type="Pfam" id="PF12169">
    <property type="entry name" value="DNA_pol3_gamma3"/>
    <property type="match status" value="1"/>
</dbReference>
<dbReference type="GO" id="GO:0003689">
    <property type="term" value="F:DNA clamp loader activity"/>
    <property type="evidence" value="ECO:0007669"/>
    <property type="project" value="TreeGrafter"/>
</dbReference>
<feature type="region of interest" description="Disordered" evidence="2">
    <location>
        <begin position="1"/>
        <end position="84"/>
    </location>
</feature>
<evidence type="ECO:0000313" key="6">
    <source>
        <dbReference type="Proteomes" id="UP001180020"/>
    </source>
</evidence>
<dbReference type="PANTHER" id="PTHR11669">
    <property type="entry name" value="REPLICATION FACTOR C / DNA POLYMERASE III GAMMA-TAU SUBUNIT"/>
    <property type="match status" value="1"/>
</dbReference>
<dbReference type="GO" id="GO:0003887">
    <property type="term" value="F:DNA-directed DNA polymerase activity"/>
    <property type="evidence" value="ECO:0007669"/>
    <property type="project" value="InterPro"/>
</dbReference>
<dbReference type="Gene3D" id="1.10.8.60">
    <property type="match status" value="1"/>
</dbReference>
<dbReference type="EMBL" id="JAUJYO010000005">
    <property type="protein sequence ID" value="KAK1317055.1"/>
    <property type="molecule type" value="Genomic_DNA"/>
</dbReference>
<dbReference type="InterPro" id="IPR027417">
    <property type="entry name" value="P-loop_NTPase"/>
</dbReference>
<evidence type="ECO:0000256" key="1">
    <source>
        <dbReference type="ARBA" id="ARBA00023054"/>
    </source>
</evidence>
<dbReference type="GO" id="GO:0009360">
    <property type="term" value="C:DNA polymerase III complex"/>
    <property type="evidence" value="ECO:0007669"/>
    <property type="project" value="InterPro"/>
</dbReference>
<reference evidence="5" key="1">
    <citation type="journal article" date="2023" name="Nat. Commun.">
        <title>Diploid and tetraploid genomes of Acorus and the evolution of monocots.</title>
        <authorList>
            <person name="Ma L."/>
            <person name="Liu K.W."/>
            <person name="Li Z."/>
            <person name="Hsiao Y.Y."/>
            <person name="Qi Y."/>
            <person name="Fu T."/>
            <person name="Tang G.D."/>
            <person name="Zhang D."/>
            <person name="Sun W.H."/>
            <person name="Liu D.K."/>
            <person name="Li Y."/>
            <person name="Chen G.Z."/>
            <person name="Liu X.D."/>
            <person name="Liao X.Y."/>
            <person name="Jiang Y.T."/>
            <person name="Yu X."/>
            <person name="Hao Y."/>
            <person name="Huang J."/>
            <person name="Zhao X.W."/>
            <person name="Ke S."/>
            <person name="Chen Y.Y."/>
            <person name="Wu W.L."/>
            <person name="Hsu J.L."/>
            <person name="Lin Y.F."/>
            <person name="Huang M.D."/>
            <person name="Li C.Y."/>
            <person name="Huang L."/>
            <person name="Wang Z.W."/>
            <person name="Zhao X."/>
            <person name="Zhong W.Y."/>
            <person name="Peng D.H."/>
            <person name="Ahmad S."/>
            <person name="Lan S."/>
            <person name="Zhang J.S."/>
            <person name="Tsai W.C."/>
            <person name="Van de Peer Y."/>
            <person name="Liu Z.J."/>
        </authorList>
    </citation>
    <scope>NUCLEOTIDE SEQUENCE</scope>
    <source>
        <strain evidence="5">CP</strain>
    </source>
</reference>
<dbReference type="InterPro" id="IPR022754">
    <property type="entry name" value="DNA_pol_III_gamma-3"/>
</dbReference>